<accession>A0A329RDA9</accession>
<evidence type="ECO:0000313" key="9">
    <source>
        <dbReference type="Proteomes" id="UP000251314"/>
    </source>
</evidence>
<dbReference type="AlphaFoldDB" id="A0A329RDA9"/>
<evidence type="ECO:0000313" key="3">
    <source>
        <dbReference type="EMBL" id="KAG2886377.1"/>
    </source>
</evidence>
<organism evidence="8 9">
    <name type="scientific">Phytophthora cactorum</name>
    <dbReference type="NCBI Taxonomy" id="29920"/>
    <lineage>
        <taxon>Eukaryota</taxon>
        <taxon>Sar</taxon>
        <taxon>Stramenopiles</taxon>
        <taxon>Oomycota</taxon>
        <taxon>Peronosporomycetes</taxon>
        <taxon>Peronosporales</taxon>
        <taxon>Peronosporaceae</taxon>
        <taxon>Phytophthora</taxon>
    </lineage>
</organism>
<reference evidence="7" key="3">
    <citation type="submission" date="2021-01" db="EMBL/GenBank/DDBJ databases">
        <title>Phytophthora aleatoria, a newly-described species from Pinus radiata is distinct from Phytophthora cactorum isolates based on comparative genomics.</title>
        <authorList>
            <person name="Mcdougal R."/>
            <person name="Panda P."/>
            <person name="Williams N."/>
            <person name="Studholme D.J."/>
        </authorList>
    </citation>
    <scope>NUCLEOTIDE SEQUENCE</scope>
    <source>
        <strain evidence="7">NZFS 3830</strain>
    </source>
</reference>
<dbReference type="OrthoDB" id="114678at2759"/>
<dbReference type="EMBL" id="RCML01000794">
    <property type="protein sequence ID" value="KAG2969387.1"/>
    <property type="molecule type" value="Genomic_DNA"/>
</dbReference>
<dbReference type="EMBL" id="RCMK01001399">
    <property type="protein sequence ID" value="KAG2895057.1"/>
    <property type="molecule type" value="Genomic_DNA"/>
</dbReference>
<reference evidence="2" key="2">
    <citation type="submission" date="2018-10" db="EMBL/GenBank/DDBJ databases">
        <title>Effector identification in a new, highly contiguous assembly of the strawberry crown rot pathogen Phytophthora cactorum.</title>
        <authorList>
            <person name="Armitage A.D."/>
            <person name="Nellist C.F."/>
            <person name="Bates H."/>
            <person name="Vickerstaff R.J."/>
            <person name="Harrison R.J."/>
        </authorList>
    </citation>
    <scope>NUCLEOTIDE SEQUENCE</scope>
    <source>
        <strain evidence="2">15-7</strain>
        <strain evidence="3">4032</strain>
        <strain evidence="4">4040</strain>
        <strain evidence="5">P415</strain>
        <strain evidence="6">P421</strain>
    </source>
</reference>
<evidence type="ECO:0000313" key="5">
    <source>
        <dbReference type="EMBL" id="KAG2969387.1"/>
    </source>
</evidence>
<protein>
    <recommendedName>
        <fullName evidence="10">HAT C-terminal dimerisation domain-containing protein</fullName>
    </recommendedName>
</protein>
<dbReference type="Proteomes" id="UP000688947">
    <property type="component" value="Unassembled WGS sequence"/>
</dbReference>
<dbReference type="EMBL" id="RCMV01000829">
    <property type="protein sequence ID" value="KAG3212507.1"/>
    <property type="molecule type" value="Genomic_DNA"/>
</dbReference>
<evidence type="ECO:0000313" key="6">
    <source>
        <dbReference type="EMBL" id="KAG3212507.1"/>
    </source>
</evidence>
<evidence type="ECO:0000313" key="7">
    <source>
        <dbReference type="EMBL" id="KAG6947501.1"/>
    </source>
</evidence>
<evidence type="ECO:0000256" key="1">
    <source>
        <dbReference type="SAM" id="MobiDB-lite"/>
    </source>
</evidence>
<gene>
    <name evidence="7" type="ORF">JG687_00016061</name>
    <name evidence="8" type="ORF">PC110_g20893</name>
    <name evidence="2" type="ORF">PC113_g21216</name>
    <name evidence="3" type="ORF">PC115_g20693</name>
    <name evidence="4" type="ORF">PC117_g23327</name>
    <name evidence="5" type="ORF">PC118_g17476</name>
    <name evidence="6" type="ORF">PC129_g16534</name>
</gene>
<dbReference type="Proteomes" id="UP000774804">
    <property type="component" value="Unassembled WGS sequence"/>
</dbReference>
<dbReference type="EMBL" id="RCMI01001345">
    <property type="protein sequence ID" value="KAG2886377.1"/>
    <property type="molecule type" value="Genomic_DNA"/>
</dbReference>
<evidence type="ECO:0000313" key="4">
    <source>
        <dbReference type="EMBL" id="KAG2895057.1"/>
    </source>
</evidence>
<feature type="region of interest" description="Disordered" evidence="1">
    <location>
        <begin position="113"/>
        <end position="133"/>
    </location>
</feature>
<dbReference type="Proteomes" id="UP000760860">
    <property type="component" value="Unassembled WGS sequence"/>
</dbReference>
<dbReference type="EMBL" id="JAENGZ010001538">
    <property type="protein sequence ID" value="KAG6947501.1"/>
    <property type="molecule type" value="Genomic_DNA"/>
</dbReference>
<dbReference type="Proteomes" id="UP000735874">
    <property type="component" value="Unassembled WGS sequence"/>
</dbReference>
<comment type="caution">
    <text evidence="8">The sequence shown here is derived from an EMBL/GenBank/DDBJ whole genome shotgun (WGS) entry which is preliminary data.</text>
</comment>
<proteinExistence type="predicted"/>
<dbReference type="PANTHER" id="PTHR40866:SF1">
    <property type="entry name" value="BED-TYPE DOMAIN-CONTAINING PROTEIN"/>
    <property type="match status" value="1"/>
</dbReference>
<evidence type="ECO:0000313" key="8">
    <source>
        <dbReference type="EMBL" id="RAW22667.1"/>
    </source>
</evidence>
<dbReference type="EMBL" id="RCMG01001339">
    <property type="protein sequence ID" value="KAG2829862.1"/>
    <property type="molecule type" value="Genomic_DNA"/>
</dbReference>
<dbReference type="PANTHER" id="PTHR40866">
    <property type="entry name" value="BED-TYPE DOMAIN-CONTAINING PROTEIN"/>
    <property type="match status" value="1"/>
</dbReference>
<evidence type="ECO:0000313" key="2">
    <source>
        <dbReference type="EMBL" id="KAG2829862.1"/>
    </source>
</evidence>
<dbReference type="EMBL" id="MJFZ01001243">
    <property type="protein sequence ID" value="RAW22667.1"/>
    <property type="molecule type" value="Genomic_DNA"/>
</dbReference>
<dbReference type="VEuPathDB" id="FungiDB:PC110_g20893"/>
<dbReference type="Proteomes" id="UP000736787">
    <property type="component" value="Unassembled WGS sequence"/>
</dbReference>
<dbReference type="InterPro" id="IPR012337">
    <property type="entry name" value="RNaseH-like_sf"/>
</dbReference>
<dbReference type="Proteomes" id="UP000251314">
    <property type="component" value="Unassembled WGS sequence"/>
</dbReference>
<dbReference type="Proteomes" id="UP000697107">
    <property type="component" value="Unassembled WGS sequence"/>
</dbReference>
<dbReference type="SUPFAM" id="SSF53098">
    <property type="entry name" value="Ribonuclease H-like"/>
    <property type="match status" value="1"/>
</dbReference>
<keyword evidence="9" id="KW-1185">Reference proteome</keyword>
<name>A0A329RDA9_9STRA</name>
<reference evidence="8 9" key="1">
    <citation type="submission" date="2018-01" db="EMBL/GenBank/DDBJ databases">
        <title>Draft genome of the strawberry crown rot pathogen Phytophthora cactorum.</title>
        <authorList>
            <person name="Armitage A.D."/>
            <person name="Lysoe E."/>
            <person name="Nellist C.F."/>
            <person name="Harrison R.J."/>
            <person name="Brurberg M.B."/>
        </authorList>
    </citation>
    <scope>NUCLEOTIDE SEQUENCE [LARGE SCALE GENOMIC DNA]</scope>
    <source>
        <strain evidence="8 9">10300</strain>
    </source>
</reference>
<evidence type="ECO:0008006" key="10">
    <source>
        <dbReference type="Google" id="ProtNLM"/>
    </source>
</evidence>
<sequence length="215" mass="23913">MLQRYGTIRLQIRPVEAVGDLVPSTSDPIKLIGLLKRLEKLDSVCKRLQYEATNMSKVHLLFDSVVADYQIMGGHLKPIAKIVPSQPFENGIVKICDGEKLSTAETAALKRFEAPRPDEQPGATGRNRKERQDRYAAQITQQGGSKRRQVDPHSPLAALVPPTSNACGRLFSECKMILTPQRSSMLPAHFEMLMFLRANKDMWDATSLISVSSPV</sequence>